<proteinExistence type="predicted"/>
<keyword evidence="4 5" id="KW-0472">Membrane</keyword>
<evidence type="ECO:0000313" key="6">
    <source>
        <dbReference type="EMBL" id="MBC5843263.1"/>
    </source>
</evidence>
<dbReference type="GO" id="GO:0016020">
    <property type="term" value="C:membrane"/>
    <property type="evidence" value="ECO:0007669"/>
    <property type="project" value="UniProtKB-SubCell"/>
</dbReference>
<name>A0A923N034_9FLAO</name>
<dbReference type="Pfam" id="PF05105">
    <property type="entry name" value="Phage_holin_4_1"/>
    <property type="match status" value="1"/>
</dbReference>
<keyword evidence="3 5" id="KW-1133">Transmembrane helix</keyword>
<evidence type="ECO:0000256" key="2">
    <source>
        <dbReference type="ARBA" id="ARBA00022692"/>
    </source>
</evidence>
<evidence type="ECO:0000256" key="5">
    <source>
        <dbReference type="SAM" id="Phobius"/>
    </source>
</evidence>
<evidence type="ECO:0000256" key="1">
    <source>
        <dbReference type="ARBA" id="ARBA00004141"/>
    </source>
</evidence>
<sequence>MKITLVLLAIITTFLTPIQGLLIIMFMMVMLDTAFGIYVSIKIESIKSFKSHKLFNIVIKLFFYLTTIILAFLVNKYIAGKMLFGIEYLIPKIVTATWSYIELKSLDESSMKLGNKSFWVIFKEMINKLKGMKTDLNELIDDKKEDTK</sequence>
<protein>
    <submittedName>
        <fullName evidence="6">Phage holin family protein</fullName>
    </submittedName>
</protein>
<dbReference type="Proteomes" id="UP000641454">
    <property type="component" value="Unassembled WGS sequence"/>
</dbReference>
<evidence type="ECO:0000313" key="7">
    <source>
        <dbReference type="Proteomes" id="UP000641454"/>
    </source>
</evidence>
<dbReference type="AlphaFoldDB" id="A0A923N034"/>
<dbReference type="RefSeq" id="WP_187016959.1">
    <property type="nucleotide sequence ID" value="NZ_JACRUK010000003.1"/>
</dbReference>
<keyword evidence="2 5" id="KW-0812">Transmembrane</keyword>
<accession>A0A923N034</accession>
<comment type="caution">
    <text evidence="6">The sequence shown here is derived from an EMBL/GenBank/DDBJ whole genome shotgun (WGS) entry which is preliminary data.</text>
</comment>
<comment type="subcellular location">
    <subcellularLocation>
        <location evidence="1">Membrane</location>
        <topology evidence="1">Multi-pass membrane protein</topology>
    </subcellularLocation>
</comment>
<keyword evidence="7" id="KW-1185">Reference proteome</keyword>
<evidence type="ECO:0000256" key="3">
    <source>
        <dbReference type="ARBA" id="ARBA00022989"/>
    </source>
</evidence>
<gene>
    <name evidence="6" type="ORF">H8R25_02270</name>
</gene>
<organism evidence="6 7">
    <name type="scientific">Flavobacterium muglaense</name>
    <dbReference type="NCBI Taxonomy" id="2764716"/>
    <lineage>
        <taxon>Bacteria</taxon>
        <taxon>Pseudomonadati</taxon>
        <taxon>Bacteroidota</taxon>
        <taxon>Flavobacteriia</taxon>
        <taxon>Flavobacteriales</taxon>
        <taxon>Flavobacteriaceae</taxon>
        <taxon>Flavobacterium</taxon>
    </lineage>
</organism>
<dbReference type="EMBL" id="JACRUL010000003">
    <property type="protein sequence ID" value="MBC5843263.1"/>
    <property type="molecule type" value="Genomic_DNA"/>
</dbReference>
<dbReference type="InterPro" id="IPR006480">
    <property type="entry name" value="Phage_holin_4_1"/>
</dbReference>
<reference evidence="6 7" key="1">
    <citation type="submission" date="2020-08" db="EMBL/GenBank/DDBJ databases">
        <title>Description of novel Flavobacterium F-392 isolate.</title>
        <authorList>
            <person name="Saticioglu I.B."/>
            <person name="Duman M."/>
            <person name="Altun S."/>
        </authorList>
    </citation>
    <scope>NUCLEOTIDE SEQUENCE [LARGE SCALE GENOMIC DNA]</scope>
    <source>
        <strain evidence="6 7">F-392</strain>
    </source>
</reference>
<evidence type="ECO:0000256" key="4">
    <source>
        <dbReference type="ARBA" id="ARBA00023136"/>
    </source>
</evidence>
<feature type="transmembrane region" description="Helical" evidence="5">
    <location>
        <begin position="54"/>
        <end position="74"/>
    </location>
</feature>